<dbReference type="InterPro" id="IPR013783">
    <property type="entry name" value="Ig-like_fold"/>
</dbReference>
<dbReference type="PANTHER" id="PTHR10075">
    <property type="entry name" value="BASIGIN RELATED"/>
    <property type="match status" value="1"/>
</dbReference>
<dbReference type="Pfam" id="PF07679">
    <property type="entry name" value="I-set"/>
    <property type="match status" value="1"/>
</dbReference>
<feature type="domain" description="Ig-like" evidence="2">
    <location>
        <begin position="97"/>
        <end position="187"/>
    </location>
</feature>
<keyword evidence="1" id="KW-0393">Immunoglobulin domain</keyword>
<dbReference type="GO" id="GO:0007411">
    <property type="term" value="P:axon guidance"/>
    <property type="evidence" value="ECO:0007669"/>
    <property type="project" value="TreeGrafter"/>
</dbReference>
<evidence type="ECO:0000313" key="4">
    <source>
        <dbReference type="Proteomes" id="UP000092462"/>
    </source>
</evidence>
<dbReference type="PROSITE" id="PS50835">
    <property type="entry name" value="IG_LIKE"/>
    <property type="match status" value="3"/>
</dbReference>
<dbReference type="InterPro" id="IPR013098">
    <property type="entry name" value="Ig_I-set"/>
</dbReference>
<dbReference type="EnsemblMetazoa" id="PPAI008295-RA">
    <property type="protein sequence ID" value="PPAI008295-PA"/>
    <property type="gene ID" value="PPAI008295"/>
</dbReference>
<dbReference type="GO" id="GO:0005886">
    <property type="term" value="C:plasma membrane"/>
    <property type="evidence" value="ECO:0007669"/>
    <property type="project" value="TreeGrafter"/>
</dbReference>
<keyword evidence="4" id="KW-1185">Reference proteome</keyword>
<evidence type="ECO:0000313" key="3">
    <source>
        <dbReference type="EnsemblMetazoa" id="PPAI008295-PA"/>
    </source>
</evidence>
<accession>A0A1B0GPZ1</accession>
<reference evidence="3" key="1">
    <citation type="submission" date="2022-08" db="UniProtKB">
        <authorList>
            <consortium name="EnsemblMetazoa"/>
        </authorList>
    </citation>
    <scope>IDENTIFICATION</scope>
    <source>
        <strain evidence="3">Israel</strain>
    </source>
</reference>
<organism evidence="3 4">
    <name type="scientific">Phlebotomus papatasi</name>
    <name type="common">Sandfly</name>
    <dbReference type="NCBI Taxonomy" id="29031"/>
    <lineage>
        <taxon>Eukaryota</taxon>
        <taxon>Metazoa</taxon>
        <taxon>Ecdysozoa</taxon>
        <taxon>Arthropoda</taxon>
        <taxon>Hexapoda</taxon>
        <taxon>Insecta</taxon>
        <taxon>Pterygota</taxon>
        <taxon>Neoptera</taxon>
        <taxon>Endopterygota</taxon>
        <taxon>Diptera</taxon>
        <taxon>Nematocera</taxon>
        <taxon>Psychodoidea</taxon>
        <taxon>Psychodidae</taxon>
        <taxon>Phlebotomus</taxon>
        <taxon>Phlebotomus</taxon>
    </lineage>
</organism>
<evidence type="ECO:0000256" key="1">
    <source>
        <dbReference type="ARBA" id="ARBA00023319"/>
    </source>
</evidence>
<dbReference type="InterPro" id="IPR003599">
    <property type="entry name" value="Ig_sub"/>
</dbReference>
<sequence length="361" mass="39284">MPNIHPFSFDGEANSGDSIQLTCHVSKGDLPLVIKWTHNGKPIYSHSGILANKIGDRISLLTISSVEAQHSGIFTCVASNVAGKVNFSAELFVNVLPHISPFTFDEDVFNGDSVQVTCHVTKGDKPLNISWKFKKEELRPSLGINTINLGDKTSMLIISSVSAGHMGEYSCLAENGAGVVEHSAQLNVHVPPHINPFSYEDDVNPGDSVDFLCQVSKGDRPVKISWNFHGLSEMKDLEIRTKRISERSSLLSIKVVTPDHSGNYTCTASNAAATTSYTATLTVNGILLKIQAHLPFSCSLLMLLSVIASMACLHKVNIEGIRPFAHLGCRDTRIPRESQPIEQPSDVNWKIARCHGALNTC</sequence>
<protein>
    <recommendedName>
        <fullName evidence="2">Ig-like domain-containing protein</fullName>
    </recommendedName>
</protein>
<proteinExistence type="predicted"/>
<dbReference type="InterPro" id="IPR007110">
    <property type="entry name" value="Ig-like_dom"/>
</dbReference>
<dbReference type="Gene3D" id="2.60.40.10">
    <property type="entry name" value="Immunoglobulins"/>
    <property type="match status" value="3"/>
</dbReference>
<dbReference type="GO" id="GO:0007156">
    <property type="term" value="P:homophilic cell adhesion via plasma membrane adhesion molecules"/>
    <property type="evidence" value="ECO:0007669"/>
    <property type="project" value="TreeGrafter"/>
</dbReference>
<dbReference type="GO" id="GO:0030424">
    <property type="term" value="C:axon"/>
    <property type="evidence" value="ECO:0007669"/>
    <property type="project" value="TreeGrafter"/>
</dbReference>
<dbReference type="VEuPathDB" id="VectorBase:PPAI008295"/>
<dbReference type="GO" id="GO:0098632">
    <property type="term" value="F:cell-cell adhesion mediator activity"/>
    <property type="evidence" value="ECO:0007669"/>
    <property type="project" value="TreeGrafter"/>
</dbReference>
<dbReference type="SUPFAM" id="SSF48726">
    <property type="entry name" value="Immunoglobulin"/>
    <property type="match status" value="3"/>
</dbReference>
<dbReference type="PANTHER" id="PTHR10075:SF14">
    <property type="entry name" value="CELL ADHESION MOLECULE DSCAM2-RELATED"/>
    <property type="match status" value="1"/>
</dbReference>
<dbReference type="VEuPathDB" id="VectorBase:PPAPM1_006013"/>
<feature type="domain" description="Ig-like" evidence="2">
    <location>
        <begin position="192"/>
        <end position="282"/>
    </location>
</feature>
<dbReference type="EMBL" id="AJVK01064505">
    <property type="status" value="NOT_ANNOTATED_CDS"/>
    <property type="molecule type" value="Genomic_DNA"/>
</dbReference>
<evidence type="ECO:0000259" key="2">
    <source>
        <dbReference type="PROSITE" id="PS50835"/>
    </source>
</evidence>
<dbReference type="GO" id="GO:0070593">
    <property type="term" value="P:dendrite self-avoidance"/>
    <property type="evidence" value="ECO:0007669"/>
    <property type="project" value="TreeGrafter"/>
</dbReference>
<dbReference type="Proteomes" id="UP000092462">
    <property type="component" value="Unassembled WGS sequence"/>
</dbReference>
<dbReference type="SMART" id="SM00409">
    <property type="entry name" value="IG"/>
    <property type="match status" value="3"/>
</dbReference>
<dbReference type="AlphaFoldDB" id="A0A1B0GPZ1"/>
<dbReference type="InterPro" id="IPR036179">
    <property type="entry name" value="Ig-like_dom_sf"/>
</dbReference>
<dbReference type="SMART" id="SM00408">
    <property type="entry name" value="IGc2"/>
    <property type="match status" value="3"/>
</dbReference>
<dbReference type="InterPro" id="IPR003598">
    <property type="entry name" value="Ig_sub2"/>
</dbReference>
<feature type="domain" description="Ig-like" evidence="2">
    <location>
        <begin position="2"/>
        <end position="88"/>
    </location>
</feature>
<dbReference type="Pfam" id="PF13927">
    <property type="entry name" value="Ig_3"/>
    <property type="match status" value="2"/>
</dbReference>
<name>A0A1B0GPZ1_PHLPP</name>